<keyword evidence="6 8" id="KW-0687">Ribonucleoprotein</keyword>
<dbReference type="InterPro" id="IPR002583">
    <property type="entry name" value="Ribosomal_bS20"/>
</dbReference>
<accession>A0A1I0G5J3</accession>
<evidence type="ECO:0000256" key="4">
    <source>
        <dbReference type="ARBA" id="ARBA00022884"/>
    </source>
</evidence>
<keyword evidence="4 8" id="KW-0694">RNA-binding</keyword>
<dbReference type="NCBIfam" id="TIGR00029">
    <property type="entry name" value="S20"/>
    <property type="match status" value="1"/>
</dbReference>
<evidence type="ECO:0000256" key="3">
    <source>
        <dbReference type="ARBA" id="ARBA00022730"/>
    </source>
</evidence>
<dbReference type="Proteomes" id="UP000199095">
    <property type="component" value="Unassembled WGS sequence"/>
</dbReference>
<keyword evidence="9" id="KW-0175">Coiled coil</keyword>
<dbReference type="EMBL" id="FOHJ01000006">
    <property type="protein sequence ID" value="SET65194.1"/>
    <property type="molecule type" value="Genomic_DNA"/>
</dbReference>
<dbReference type="Pfam" id="PF01649">
    <property type="entry name" value="Ribosomal_S20p"/>
    <property type="match status" value="1"/>
</dbReference>
<proteinExistence type="inferred from homology"/>
<dbReference type="Gene3D" id="1.20.58.110">
    <property type="entry name" value="Ribosomal protein S20"/>
    <property type="match status" value="1"/>
</dbReference>
<gene>
    <name evidence="8" type="primary">rpsT</name>
    <name evidence="10" type="ORF">SAMN05421676_106195</name>
</gene>
<dbReference type="InterPro" id="IPR036510">
    <property type="entry name" value="Ribosomal_bS20_sf"/>
</dbReference>
<keyword evidence="3 8" id="KW-0699">rRNA-binding</keyword>
<dbReference type="FunFam" id="1.20.58.110:FF:000001">
    <property type="entry name" value="30S ribosomal protein S20"/>
    <property type="match status" value="1"/>
</dbReference>
<dbReference type="GO" id="GO:0006412">
    <property type="term" value="P:translation"/>
    <property type="evidence" value="ECO:0007669"/>
    <property type="project" value="UniProtKB-UniRule"/>
</dbReference>
<evidence type="ECO:0000256" key="6">
    <source>
        <dbReference type="ARBA" id="ARBA00023274"/>
    </source>
</evidence>
<dbReference type="GO" id="GO:0005829">
    <property type="term" value="C:cytosol"/>
    <property type="evidence" value="ECO:0007669"/>
    <property type="project" value="TreeGrafter"/>
</dbReference>
<dbReference type="AlphaFoldDB" id="A0A1I0G5J3"/>
<organism evidence="10 11">
    <name type="scientific">Salinibacillus kushneri</name>
    <dbReference type="NCBI Taxonomy" id="237682"/>
    <lineage>
        <taxon>Bacteria</taxon>
        <taxon>Bacillati</taxon>
        <taxon>Bacillota</taxon>
        <taxon>Bacilli</taxon>
        <taxon>Bacillales</taxon>
        <taxon>Bacillaceae</taxon>
        <taxon>Salinibacillus</taxon>
    </lineage>
</organism>
<evidence type="ECO:0000256" key="2">
    <source>
        <dbReference type="ARBA" id="ARBA00007634"/>
    </source>
</evidence>
<dbReference type="OrthoDB" id="9808392at2"/>
<dbReference type="GO" id="GO:0015935">
    <property type="term" value="C:small ribosomal subunit"/>
    <property type="evidence" value="ECO:0007669"/>
    <property type="project" value="TreeGrafter"/>
</dbReference>
<protein>
    <recommendedName>
        <fullName evidence="7 8">Small ribosomal subunit protein bS20</fullName>
    </recommendedName>
</protein>
<dbReference type="RefSeq" id="WP_093135212.1">
    <property type="nucleotide sequence ID" value="NZ_FOHJ01000006.1"/>
</dbReference>
<comment type="function">
    <text evidence="1 8">Binds directly to 16S ribosomal RNA.</text>
</comment>
<evidence type="ECO:0000313" key="11">
    <source>
        <dbReference type="Proteomes" id="UP000199095"/>
    </source>
</evidence>
<dbReference type="GO" id="GO:0070181">
    <property type="term" value="F:small ribosomal subunit rRNA binding"/>
    <property type="evidence" value="ECO:0007669"/>
    <property type="project" value="TreeGrafter"/>
</dbReference>
<evidence type="ECO:0000313" key="10">
    <source>
        <dbReference type="EMBL" id="SET65194.1"/>
    </source>
</evidence>
<keyword evidence="11" id="KW-1185">Reference proteome</keyword>
<feature type="coiled-coil region" evidence="9">
    <location>
        <begin position="25"/>
        <end position="64"/>
    </location>
</feature>
<dbReference type="GO" id="GO:0003735">
    <property type="term" value="F:structural constituent of ribosome"/>
    <property type="evidence" value="ECO:0007669"/>
    <property type="project" value="InterPro"/>
</dbReference>
<reference evidence="11" key="1">
    <citation type="submission" date="2016-10" db="EMBL/GenBank/DDBJ databases">
        <authorList>
            <person name="Varghese N."/>
            <person name="Submissions S."/>
        </authorList>
    </citation>
    <scope>NUCLEOTIDE SEQUENCE [LARGE SCALE GENOMIC DNA]</scope>
    <source>
        <strain evidence="11">CGMCC 1.3566</strain>
    </source>
</reference>
<evidence type="ECO:0000256" key="8">
    <source>
        <dbReference type="HAMAP-Rule" id="MF_00500"/>
    </source>
</evidence>
<sequence>MANIKSAIKRVRINEEARNHNQSFKTEMRSSIKRVEELVNQKNEEDAKAALKEATQNIDKAVQKGIIHKNNGNRKKAALAKKINELGA</sequence>
<dbReference type="SUPFAM" id="SSF46992">
    <property type="entry name" value="Ribosomal protein S20"/>
    <property type="match status" value="1"/>
</dbReference>
<evidence type="ECO:0000256" key="1">
    <source>
        <dbReference type="ARBA" id="ARBA00003134"/>
    </source>
</evidence>
<dbReference type="PANTHER" id="PTHR33398">
    <property type="entry name" value="30S RIBOSOMAL PROTEIN S20"/>
    <property type="match status" value="1"/>
</dbReference>
<keyword evidence="5 8" id="KW-0689">Ribosomal protein</keyword>
<dbReference type="STRING" id="237682.SAMN05421676_106195"/>
<comment type="similarity">
    <text evidence="2 8">Belongs to the bacterial ribosomal protein bS20 family.</text>
</comment>
<evidence type="ECO:0000256" key="5">
    <source>
        <dbReference type="ARBA" id="ARBA00022980"/>
    </source>
</evidence>
<evidence type="ECO:0000256" key="7">
    <source>
        <dbReference type="ARBA" id="ARBA00035136"/>
    </source>
</evidence>
<name>A0A1I0G5J3_9BACI</name>
<dbReference type="HAMAP" id="MF_00500">
    <property type="entry name" value="Ribosomal_bS20"/>
    <property type="match status" value="1"/>
</dbReference>
<evidence type="ECO:0000256" key="9">
    <source>
        <dbReference type="SAM" id="Coils"/>
    </source>
</evidence>
<dbReference type="PANTHER" id="PTHR33398:SF1">
    <property type="entry name" value="SMALL RIBOSOMAL SUBUNIT PROTEIN BS20C"/>
    <property type="match status" value="1"/>
</dbReference>